<dbReference type="EMBL" id="NDWU01000005">
    <property type="protein sequence ID" value="PUA33013.1"/>
    <property type="molecule type" value="Genomic_DNA"/>
</dbReference>
<evidence type="ECO:0000313" key="3">
    <source>
        <dbReference type="Proteomes" id="UP000244066"/>
    </source>
</evidence>
<reference evidence="2 3" key="1">
    <citation type="submission" date="2017-04" db="EMBL/GenBank/DDBJ databases">
        <title>Draft Aigarchaeota genome from a New Zealand hot spring.</title>
        <authorList>
            <person name="Reysenbach A.-L."/>
            <person name="Donaho J.A."/>
            <person name="Gerhart J."/>
            <person name="Kelley J.F."/>
            <person name="Kouba K."/>
            <person name="Podar M."/>
            <person name="Stott M."/>
        </authorList>
    </citation>
    <scope>NUCLEOTIDE SEQUENCE [LARGE SCALE GENOMIC DNA]</scope>
    <source>
        <strain evidence="2">NZ13_MG1</strain>
    </source>
</reference>
<protein>
    <recommendedName>
        <fullName evidence="1">ChlI/MoxR AAA lid domain-containing protein</fullName>
    </recommendedName>
</protein>
<dbReference type="AlphaFoldDB" id="A0A2R7Y6B3"/>
<evidence type="ECO:0000259" key="1">
    <source>
        <dbReference type="Pfam" id="PF17863"/>
    </source>
</evidence>
<organism evidence="2 3">
    <name type="scientific">Candidatus Terraquivivens tikiterensis</name>
    <dbReference type="NCBI Taxonomy" id="1980982"/>
    <lineage>
        <taxon>Archaea</taxon>
        <taxon>Nitrososphaerota</taxon>
        <taxon>Candidatus Wolframiiraptoraceae</taxon>
        <taxon>Candidatus Terraquivivens</taxon>
    </lineage>
</organism>
<dbReference type="Pfam" id="PF17863">
    <property type="entry name" value="AAA_lid_2"/>
    <property type="match status" value="1"/>
</dbReference>
<gene>
    <name evidence="2" type="ORF">B9J98_02745</name>
</gene>
<comment type="caution">
    <text evidence="2">The sequence shown here is derived from an EMBL/GenBank/DDBJ whole genome shotgun (WGS) entry which is preliminary data.</text>
</comment>
<name>A0A2R7Y6B3_9ARCH</name>
<sequence length="148" mass="17180">MQKLCRGCNEKENICSRVAISKPRFIRATVLLAKAIAWFNKRNFVDVSDVREAIKYTLPHRLVFLKRERSIQEAFSYVNRLVAMFDEEYENWKSRGIFQTLEAISANARSGSEKQPVKEVVDKLLAETQECLPINKYVIENIRNLGLL</sequence>
<dbReference type="Proteomes" id="UP000244066">
    <property type="component" value="Unassembled WGS sequence"/>
</dbReference>
<accession>A0A2R7Y6B3</accession>
<dbReference type="Gene3D" id="1.10.8.80">
    <property type="entry name" value="Magnesium chelatase subunit I, C-Terminal domain"/>
    <property type="match status" value="1"/>
</dbReference>
<evidence type="ECO:0000313" key="2">
    <source>
        <dbReference type="EMBL" id="PUA33013.1"/>
    </source>
</evidence>
<dbReference type="InterPro" id="IPR041628">
    <property type="entry name" value="ChlI/MoxR_AAA_lid"/>
</dbReference>
<proteinExistence type="predicted"/>
<feature type="domain" description="ChlI/MoxR AAA lid" evidence="1">
    <location>
        <begin position="13"/>
        <end position="68"/>
    </location>
</feature>